<keyword evidence="5 6" id="KW-0732">Signal</keyword>
<dbReference type="GO" id="GO:0060320">
    <property type="term" value="P:rejection of self pollen"/>
    <property type="evidence" value="ECO:0007669"/>
    <property type="project" value="UniProtKB-KW"/>
</dbReference>
<dbReference type="InterPro" id="IPR010264">
    <property type="entry name" value="Self-incomp_S1"/>
</dbReference>
<dbReference type="PANTHER" id="PTHR31232:SF149">
    <property type="entry name" value="S-PROTEIN HOMOLOG"/>
    <property type="match status" value="1"/>
</dbReference>
<evidence type="ECO:0000256" key="2">
    <source>
        <dbReference type="ARBA" id="ARBA00005581"/>
    </source>
</evidence>
<feature type="signal peptide" evidence="6">
    <location>
        <begin position="1"/>
        <end position="27"/>
    </location>
</feature>
<evidence type="ECO:0000256" key="5">
    <source>
        <dbReference type="ARBA" id="ARBA00022729"/>
    </source>
</evidence>
<keyword evidence="8" id="KW-1185">Reference proteome</keyword>
<evidence type="ECO:0000256" key="3">
    <source>
        <dbReference type="ARBA" id="ARBA00022471"/>
    </source>
</evidence>
<evidence type="ECO:0000256" key="6">
    <source>
        <dbReference type="RuleBase" id="RU367044"/>
    </source>
</evidence>
<dbReference type="Pfam" id="PF05938">
    <property type="entry name" value="Self-incomp_S1"/>
    <property type="match status" value="1"/>
</dbReference>
<comment type="similarity">
    <text evidence="2 6">Belongs to the plant self-incompatibility (S1) protein family.</text>
</comment>
<evidence type="ECO:0000256" key="4">
    <source>
        <dbReference type="ARBA" id="ARBA00022525"/>
    </source>
</evidence>
<keyword evidence="4 6" id="KW-0964">Secreted</keyword>
<dbReference type="EnsemblPlants" id="Kaladp0099s0003.1.v1.1">
    <property type="protein sequence ID" value="Kaladp0099s0003.1.v1.1.CDS.1"/>
    <property type="gene ID" value="Kaladp0099s0003.v1.1"/>
</dbReference>
<reference evidence="7" key="1">
    <citation type="submission" date="2021-01" db="UniProtKB">
        <authorList>
            <consortium name="EnsemblPlants"/>
        </authorList>
    </citation>
    <scope>IDENTIFICATION</scope>
</reference>
<evidence type="ECO:0000256" key="1">
    <source>
        <dbReference type="ARBA" id="ARBA00004613"/>
    </source>
</evidence>
<organism evidence="7 8">
    <name type="scientific">Kalanchoe fedtschenkoi</name>
    <name type="common">Lavender scallops</name>
    <name type="synonym">South American air plant</name>
    <dbReference type="NCBI Taxonomy" id="63787"/>
    <lineage>
        <taxon>Eukaryota</taxon>
        <taxon>Viridiplantae</taxon>
        <taxon>Streptophyta</taxon>
        <taxon>Embryophyta</taxon>
        <taxon>Tracheophyta</taxon>
        <taxon>Spermatophyta</taxon>
        <taxon>Magnoliopsida</taxon>
        <taxon>eudicotyledons</taxon>
        <taxon>Gunneridae</taxon>
        <taxon>Pentapetalae</taxon>
        <taxon>Saxifragales</taxon>
        <taxon>Crassulaceae</taxon>
        <taxon>Kalanchoe</taxon>
    </lineage>
</organism>
<proteinExistence type="inferred from homology"/>
<evidence type="ECO:0000313" key="7">
    <source>
        <dbReference type="EnsemblPlants" id="Kaladp0099s0003.1.v1.1.CDS.1"/>
    </source>
</evidence>
<protein>
    <recommendedName>
        <fullName evidence="6">S-protein homolog</fullName>
    </recommendedName>
</protein>
<evidence type="ECO:0000313" key="8">
    <source>
        <dbReference type="Proteomes" id="UP000594263"/>
    </source>
</evidence>
<feature type="chain" id="PRO_5029946139" description="S-protein homolog" evidence="6">
    <location>
        <begin position="28"/>
        <end position="132"/>
    </location>
</feature>
<dbReference type="Proteomes" id="UP000594263">
    <property type="component" value="Unplaced"/>
</dbReference>
<dbReference type="AlphaFoldDB" id="A0A7N1A4R1"/>
<dbReference type="GO" id="GO:0005576">
    <property type="term" value="C:extracellular region"/>
    <property type="evidence" value="ECO:0007669"/>
    <property type="project" value="UniProtKB-SubCell"/>
</dbReference>
<dbReference type="Gramene" id="Kaladp0099s0003.1.v1.1">
    <property type="protein sequence ID" value="Kaladp0099s0003.1.v1.1.CDS.1"/>
    <property type="gene ID" value="Kaladp0099s0003.v1.1"/>
</dbReference>
<name>A0A7N1A4R1_KALFE</name>
<comment type="subcellular location">
    <subcellularLocation>
        <location evidence="1 6">Secreted</location>
    </subcellularLocation>
</comment>
<accession>A0A7N1A4R1</accession>
<sequence>MKPNTTVTTTFACLVVCLWLLQAHVECAPHPVVRVMLVNDYVSDIKLHCASKEDDLGWNSIPLSGRYTITFRPNVFGTTRWTCTVQFQDTMVSKRFRAYYYLRDHDCGPERLCDLSIGKLDVCKRNGWCHKW</sequence>
<dbReference type="PANTHER" id="PTHR31232">
    <property type="match status" value="1"/>
</dbReference>
<keyword evidence="3 6" id="KW-0713">Self-incompatibility</keyword>